<dbReference type="EMBL" id="MFJL01000026">
    <property type="protein sequence ID" value="OGG15373.1"/>
    <property type="molecule type" value="Genomic_DNA"/>
</dbReference>
<dbReference type="AlphaFoldDB" id="A0A1F5ZSL8"/>
<comment type="caution">
    <text evidence="2">The sequence shown here is derived from an EMBL/GenBank/DDBJ whole genome shotgun (WGS) entry which is preliminary data.</text>
</comment>
<accession>A0A1F5ZSL8</accession>
<dbReference type="Proteomes" id="UP000176923">
    <property type="component" value="Unassembled WGS sequence"/>
</dbReference>
<reference evidence="2 3" key="1">
    <citation type="journal article" date="2016" name="Nat. Commun.">
        <title>Thousands of microbial genomes shed light on interconnected biogeochemical processes in an aquifer system.</title>
        <authorList>
            <person name="Anantharaman K."/>
            <person name="Brown C.T."/>
            <person name="Hug L.A."/>
            <person name="Sharon I."/>
            <person name="Castelle C.J."/>
            <person name="Probst A.J."/>
            <person name="Thomas B.C."/>
            <person name="Singh A."/>
            <person name="Wilkins M.J."/>
            <person name="Karaoz U."/>
            <person name="Brodie E.L."/>
            <person name="Williams K.H."/>
            <person name="Hubbard S.S."/>
            <person name="Banfield J.F."/>
        </authorList>
    </citation>
    <scope>NUCLEOTIDE SEQUENCE [LARGE SCALE GENOMIC DNA]</scope>
</reference>
<name>A0A1F5ZSL8_9BACT</name>
<feature type="transmembrane region" description="Helical" evidence="1">
    <location>
        <begin position="155"/>
        <end position="173"/>
    </location>
</feature>
<keyword evidence="1" id="KW-0812">Transmembrane</keyword>
<keyword evidence="1" id="KW-0472">Membrane</keyword>
<protein>
    <submittedName>
        <fullName evidence="2">Uncharacterized protein</fullName>
    </submittedName>
</protein>
<dbReference type="STRING" id="1798382.A3D77_07580"/>
<feature type="transmembrane region" description="Helical" evidence="1">
    <location>
        <begin position="5"/>
        <end position="25"/>
    </location>
</feature>
<proteinExistence type="predicted"/>
<gene>
    <name evidence="2" type="ORF">A3D77_07580</name>
</gene>
<evidence type="ECO:0000256" key="1">
    <source>
        <dbReference type="SAM" id="Phobius"/>
    </source>
</evidence>
<organism evidence="2 3">
    <name type="scientific">Candidatus Gottesmanbacteria bacterium RIFCSPHIGHO2_02_FULL_39_11</name>
    <dbReference type="NCBI Taxonomy" id="1798382"/>
    <lineage>
        <taxon>Bacteria</taxon>
        <taxon>Candidatus Gottesmaniibacteriota</taxon>
    </lineage>
</organism>
<keyword evidence="1" id="KW-1133">Transmembrane helix</keyword>
<sequence length="190" mass="21341">MTKKIIGILGAVFFLVSLYFLFTLYQEEKNAVSRDSEKTAHGIVQGPPLCIWNADVSERVMSEDKSQALLIHIDNPASENCVSILSLRSPGFDITPSKDEQTITLQKGSKGFLSWIMTPRKTGTYEIAVSDSLNTKILGITVTNTFGFTTGQTKLFSIIGSIFGPMTTIPWWFEKLWTRRKQKKEEPVEK</sequence>
<evidence type="ECO:0000313" key="3">
    <source>
        <dbReference type="Proteomes" id="UP000176923"/>
    </source>
</evidence>
<evidence type="ECO:0000313" key="2">
    <source>
        <dbReference type="EMBL" id="OGG15373.1"/>
    </source>
</evidence>